<dbReference type="CDD" id="cd04301">
    <property type="entry name" value="NAT_SF"/>
    <property type="match status" value="1"/>
</dbReference>
<dbReference type="PANTHER" id="PTHR43877:SF2">
    <property type="entry name" value="AMINOALKYLPHOSPHONATE N-ACETYLTRANSFERASE-RELATED"/>
    <property type="match status" value="1"/>
</dbReference>
<protein>
    <submittedName>
        <fullName evidence="4">GNAT family N-acetyltransferase</fullName>
        <ecNumber evidence="4">2.3.1.-</ecNumber>
    </submittedName>
</protein>
<dbReference type="InterPro" id="IPR016181">
    <property type="entry name" value="Acyl_CoA_acyltransferase"/>
</dbReference>
<name>A0ABT5J1Y0_9NEIS</name>
<dbReference type="RefSeq" id="WP_272753000.1">
    <property type="nucleotide sequence ID" value="NZ_JAQQLF010000025.1"/>
</dbReference>
<dbReference type="GO" id="GO:0016746">
    <property type="term" value="F:acyltransferase activity"/>
    <property type="evidence" value="ECO:0007669"/>
    <property type="project" value="UniProtKB-KW"/>
</dbReference>
<dbReference type="EC" id="2.3.1.-" evidence="4"/>
<dbReference type="SUPFAM" id="SSF55729">
    <property type="entry name" value="Acyl-CoA N-acyltransferases (Nat)"/>
    <property type="match status" value="1"/>
</dbReference>
<dbReference type="Gene3D" id="3.40.630.30">
    <property type="match status" value="1"/>
</dbReference>
<dbReference type="InterPro" id="IPR000182">
    <property type="entry name" value="GNAT_dom"/>
</dbReference>
<dbReference type="PANTHER" id="PTHR43877">
    <property type="entry name" value="AMINOALKYLPHOSPHONATE N-ACETYLTRANSFERASE-RELATED-RELATED"/>
    <property type="match status" value="1"/>
</dbReference>
<dbReference type="Proteomes" id="UP001219956">
    <property type="component" value="Unassembled WGS sequence"/>
</dbReference>
<dbReference type="PROSITE" id="PS51186">
    <property type="entry name" value="GNAT"/>
    <property type="match status" value="1"/>
</dbReference>
<dbReference type="Pfam" id="PF00583">
    <property type="entry name" value="Acetyltransf_1"/>
    <property type="match status" value="1"/>
</dbReference>
<gene>
    <name evidence="4" type="ORF">PQU95_16375</name>
</gene>
<dbReference type="EMBL" id="JAQQLF010000025">
    <property type="protein sequence ID" value="MDC7718777.1"/>
    <property type="molecule type" value="Genomic_DNA"/>
</dbReference>
<reference evidence="4 5" key="1">
    <citation type="submission" date="2023-01" db="EMBL/GenBank/DDBJ databases">
        <title>Novel species of the genus Vogesella isolated from rivers.</title>
        <authorList>
            <person name="Lu H."/>
        </authorList>
    </citation>
    <scope>NUCLEOTIDE SEQUENCE [LARGE SCALE GENOMIC DNA]</scope>
    <source>
        <strain evidence="4 5">DC21W</strain>
    </source>
</reference>
<keyword evidence="5" id="KW-1185">Reference proteome</keyword>
<evidence type="ECO:0000313" key="5">
    <source>
        <dbReference type="Proteomes" id="UP001219956"/>
    </source>
</evidence>
<dbReference type="InterPro" id="IPR050832">
    <property type="entry name" value="Bact_Acetyltransf"/>
</dbReference>
<feature type="domain" description="N-acetyltransferase" evidence="3">
    <location>
        <begin position="4"/>
        <end position="143"/>
    </location>
</feature>
<evidence type="ECO:0000259" key="3">
    <source>
        <dbReference type="PROSITE" id="PS51186"/>
    </source>
</evidence>
<evidence type="ECO:0000256" key="2">
    <source>
        <dbReference type="ARBA" id="ARBA00023315"/>
    </source>
</evidence>
<organism evidence="4 5">
    <name type="scientific">Vogesella aquatica</name>
    <dbReference type="NCBI Taxonomy" id="2984206"/>
    <lineage>
        <taxon>Bacteria</taxon>
        <taxon>Pseudomonadati</taxon>
        <taxon>Pseudomonadota</taxon>
        <taxon>Betaproteobacteria</taxon>
        <taxon>Neisseriales</taxon>
        <taxon>Chromobacteriaceae</taxon>
        <taxon>Vogesella</taxon>
    </lineage>
</organism>
<comment type="caution">
    <text evidence="4">The sequence shown here is derived from an EMBL/GenBank/DDBJ whole genome shotgun (WGS) entry which is preliminary data.</text>
</comment>
<sequence length="143" mass="15551">MSDLTLRPALPGDADTLVPLMQQLGYDTSAEHLASWLAGALPARDCAWVALRDGRIAGVISLQFLPLIHQADTLARVTALVVDAQARGSGVASALLRQAEAAAREQGCRRMEITSSNNRHDAHAFYRHHGYQVPDVTRFIKPL</sequence>
<evidence type="ECO:0000313" key="4">
    <source>
        <dbReference type="EMBL" id="MDC7718777.1"/>
    </source>
</evidence>
<evidence type="ECO:0000256" key="1">
    <source>
        <dbReference type="ARBA" id="ARBA00022679"/>
    </source>
</evidence>
<keyword evidence="2 4" id="KW-0012">Acyltransferase</keyword>
<keyword evidence="1 4" id="KW-0808">Transferase</keyword>
<accession>A0ABT5J1Y0</accession>
<proteinExistence type="predicted"/>